<dbReference type="GO" id="GO:0005524">
    <property type="term" value="F:ATP binding"/>
    <property type="evidence" value="ECO:0007669"/>
    <property type="project" value="UniProtKB-KW"/>
</dbReference>
<reference evidence="6 7" key="1">
    <citation type="journal article" date="2023" name="Cell">
        <title>Genetic manipulation of Patescibacteria provides mechanistic insights into microbial dark matter and the epibiotic lifestyle.</title>
        <authorList>
            <person name="Wang Y."/>
            <person name="Gallagher L.A."/>
            <person name="Andrade P.A."/>
            <person name="Liu A."/>
            <person name="Humphreys I.R."/>
            <person name="Turkarslan S."/>
            <person name="Cutler K.J."/>
            <person name="Arrieta-Ortiz M.L."/>
            <person name="Li Y."/>
            <person name="Radey M.C."/>
            <person name="McLean J.S."/>
            <person name="Cong Q."/>
            <person name="Baker D."/>
            <person name="Baliga N.S."/>
            <person name="Peterson S.B."/>
            <person name="Mougous J.D."/>
        </authorList>
    </citation>
    <scope>NUCLEOTIDE SEQUENCE [LARGE SCALE GENOMIC DNA]</scope>
    <source>
        <strain evidence="6 7">ML1</strain>
    </source>
</reference>
<accession>A0ABY8WT48</accession>
<dbReference type="RefSeq" id="WP_376754060.1">
    <property type="nucleotide sequence ID" value="NZ_CP124550.1"/>
</dbReference>
<dbReference type="PROSITE" id="PS50893">
    <property type="entry name" value="ABC_TRANSPORTER_2"/>
    <property type="match status" value="1"/>
</dbReference>
<keyword evidence="7" id="KW-1185">Reference proteome</keyword>
<comment type="similarity">
    <text evidence="1">Belongs to the ABC transporter superfamily.</text>
</comment>
<organism evidence="6 7">
    <name type="scientific">Candidatus Southlakia epibionticum</name>
    <dbReference type="NCBI Taxonomy" id="3043284"/>
    <lineage>
        <taxon>Bacteria</taxon>
        <taxon>Candidatus Saccharimonadota</taxon>
        <taxon>Candidatus Saccharimonadia</taxon>
        <taxon>Candidatus Saccharimonadales</taxon>
        <taxon>Candidatus Saccharimonadaceae</taxon>
        <taxon>Candidatus Southlakia</taxon>
    </lineage>
</organism>
<evidence type="ECO:0000256" key="1">
    <source>
        <dbReference type="ARBA" id="ARBA00005417"/>
    </source>
</evidence>
<protein>
    <submittedName>
        <fullName evidence="6">ABC transporter ATP-binding protein</fullName>
    </submittedName>
</protein>
<dbReference type="CDD" id="cd03255">
    <property type="entry name" value="ABC_MJ0796_LolCDE_FtsE"/>
    <property type="match status" value="1"/>
</dbReference>
<evidence type="ECO:0000256" key="4">
    <source>
        <dbReference type="ARBA" id="ARBA00022840"/>
    </source>
</evidence>
<dbReference type="SUPFAM" id="SSF52540">
    <property type="entry name" value="P-loop containing nucleoside triphosphate hydrolases"/>
    <property type="match status" value="1"/>
</dbReference>
<dbReference type="InterPro" id="IPR017911">
    <property type="entry name" value="MacB-like_ATP-bd"/>
</dbReference>
<dbReference type="PANTHER" id="PTHR42798">
    <property type="entry name" value="LIPOPROTEIN-RELEASING SYSTEM ATP-BINDING PROTEIN LOLD"/>
    <property type="match status" value="1"/>
</dbReference>
<gene>
    <name evidence="6" type="ORF">SEML1_0042</name>
</gene>
<dbReference type="InterPro" id="IPR003593">
    <property type="entry name" value="AAA+_ATPase"/>
</dbReference>
<evidence type="ECO:0000256" key="3">
    <source>
        <dbReference type="ARBA" id="ARBA00022741"/>
    </source>
</evidence>
<keyword evidence="3" id="KW-0547">Nucleotide-binding</keyword>
<proteinExistence type="inferred from homology"/>
<name>A0ABY8WT48_9BACT</name>
<dbReference type="GO" id="GO:0016740">
    <property type="term" value="F:transferase activity"/>
    <property type="evidence" value="ECO:0007669"/>
    <property type="project" value="UniProtKB-KW"/>
</dbReference>
<dbReference type="EMBL" id="CP124550">
    <property type="protein sequence ID" value="WIO45685.1"/>
    <property type="molecule type" value="Genomic_DNA"/>
</dbReference>
<keyword evidence="2" id="KW-0813">Transport</keyword>
<evidence type="ECO:0000313" key="7">
    <source>
        <dbReference type="Proteomes" id="UP001177295"/>
    </source>
</evidence>
<dbReference type="Pfam" id="PF00005">
    <property type="entry name" value="ABC_tran"/>
    <property type="match status" value="1"/>
</dbReference>
<evidence type="ECO:0000259" key="5">
    <source>
        <dbReference type="PROSITE" id="PS50893"/>
    </source>
</evidence>
<evidence type="ECO:0000256" key="2">
    <source>
        <dbReference type="ARBA" id="ARBA00022448"/>
    </source>
</evidence>
<feature type="domain" description="ABC transporter" evidence="5">
    <location>
        <begin position="14"/>
        <end position="236"/>
    </location>
</feature>
<keyword evidence="4 6" id="KW-0067">ATP-binding</keyword>
<dbReference type="Proteomes" id="UP001177295">
    <property type="component" value="Chromosome"/>
</dbReference>
<dbReference type="Gene3D" id="3.40.50.300">
    <property type="entry name" value="P-loop containing nucleotide triphosphate hydrolases"/>
    <property type="match status" value="1"/>
</dbReference>
<dbReference type="SMART" id="SM00382">
    <property type="entry name" value="AAA"/>
    <property type="match status" value="1"/>
</dbReference>
<dbReference type="PANTHER" id="PTHR42798:SF7">
    <property type="entry name" value="ALPHA-D-RIBOSE 1-METHYLPHOSPHONATE 5-TRIPHOSPHATE SYNTHASE SUBUNIT PHNL"/>
    <property type="match status" value="1"/>
</dbReference>
<evidence type="ECO:0000313" key="6">
    <source>
        <dbReference type="EMBL" id="WIO45685.1"/>
    </source>
</evidence>
<dbReference type="InterPro" id="IPR003439">
    <property type="entry name" value="ABC_transporter-like_ATP-bd"/>
</dbReference>
<dbReference type="InterPro" id="IPR027417">
    <property type="entry name" value="P-loop_NTPase"/>
</dbReference>
<sequence>MQSNKTDTTSCCVIKVRGLHKNFGSREVLRGINLDVRAGDILSVMGPSGSGKSTLLYCMAGILAADKGEVFFNGKNLAHYSANSLIALRKTSFGFIFQFGELISELPVRDNIALPLLLRGVRKKQAYKTADEWASLVGVQNVISALPHTLSGGEMQRTAIARAMAINPEVIFADEPTGSLDSVNAKKVMELFVWLASKYRKTVIIVTHSEEVAVYADRHILLKDGLIESSVTRTSP</sequence>